<dbReference type="Proteomes" id="UP000504725">
    <property type="component" value="Segment"/>
</dbReference>
<evidence type="ECO:0000313" key="2">
    <source>
        <dbReference type="Proteomes" id="UP000504725"/>
    </source>
</evidence>
<proteinExistence type="predicted"/>
<dbReference type="RefSeq" id="YP_009777956.1">
    <property type="nucleotide sequence ID" value="NC_047707.1"/>
</dbReference>
<sequence length="107" mass="11753">MDVDQLGRALGLFSTLSPTHLPVHFVQTFLIVAEHDGPCTFRTIEQALDLTNSSVSRTVAALGQAHRRGHDGFDLVTVQPDPDEGRRLVVTLTTKGKALHRQLKSLK</sequence>
<dbReference type="EMBL" id="AP013548">
    <property type="protein sequence ID" value="BAQ94459.1"/>
    <property type="molecule type" value="Genomic_DNA"/>
</dbReference>
<dbReference type="Gene3D" id="1.10.10.10">
    <property type="entry name" value="Winged helix-like DNA-binding domain superfamily/Winged helix DNA-binding domain"/>
    <property type="match status" value="1"/>
</dbReference>
<dbReference type="KEGG" id="vg:55412238"/>
<dbReference type="InterPro" id="IPR036390">
    <property type="entry name" value="WH_DNA-bd_sf"/>
</dbReference>
<dbReference type="SUPFAM" id="SSF46785">
    <property type="entry name" value="Winged helix' DNA-binding domain"/>
    <property type="match status" value="1"/>
</dbReference>
<keyword evidence="2" id="KW-1185">Reference proteome</keyword>
<dbReference type="InterPro" id="IPR036388">
    <property type="entry name" value="WH-like_DNA-bd_sf"/>
</dbReference>
<protein>
    <submittedName>
        <fullName evidence="1">Transcriptional regulators (MarR)</fullName>
    </submittedName>
</protein>
<name>A0A6S4P8N9_9CAUD</name>
<organism evidence="1 2">
    <name type="scientific">uncultured phage_MedDCM-OCT-S38-C3</name>
    <dbReference type="NCBI Taxonomy" id="2740803"/>
    <lineage>
        <taxon>Viruses</taxon>
        <taxon>Duplodnaviria</taxon>
        <taxon>Heunggongvirae</taxon>
        <taxon>Uroviricota</taxon>
        <taxon>Caudoviricetes</taxon>
        <taxon>Autographivirales</taxon>
        <taxon>Stopalavirus</taxon>
        <taxon>Stopalavirus S38C3</taxon>
    </lineage>
</organism>
<reference evidence="1 2" key="1">
    <citation type="journal article" date="2013" name="PLoS Genet.">
        <title>Expanding the Marine Virosphere Using Metagenomics.</title>
        <authorList>
            <person name="Mizuno C.M."/>
            <person name="Rodriguez-Valera F."/>
            <person name="Kimes N.E."/>
            <person name="Ghai R."/>
        </authorList>
    </citation>
    <scope>NUCLEOTIDE SEQUENCE [LARGE SCALE GENOMIC DNA]</scope>
    <source>
        <strain evidence="1">UvMED-CGR-U-MedDCM-OCT-S38-C3</strain>
    </source>
</reference>
<accession>A0A6S4P8N9</accession>
<evidence type="ECO:0000313" key="1">
    <source>
        <dbReference type="EMBL" id="BAQ94459.1"/>
    </source>
</evidence>
<dbReference type="GeneID" id="55412238"/>